<feature type="compositionally biased region" description="Polar residues" evidence="10">
    <location>
        <begin position="192"/>
        <end position="203"/>
    </location>
</feature>
<feature type="region of interest" description="Disordered" evidence="10">
    <location>
        <begin position="1"/>
        <end position="31"/>
    </location>
</feature>
<dbReference type="GO" id="GO:1904263">
    <property type="term" value="P:positive regulation of TORC1 signaling"/>
    <property type="evidence" value="ECO:0007669"/>
    <property type="project" value="TreeGrafter"/>
</dbReference>
<keyword evidence="1 9" id="KW-0853">WD repeat</keyword>
<feature type="region of interest" description="Disordered" evidence="10">
    <location>
        <begin position="853"/>
        <end position="874"/>
    </location>
</feature>
<dbReference type="Pfam" id="PF00400">
    <property type="entry name" value="WD40"/>
    <property type="match status" value="2"/>
</dbReference>
<evidence type="ECO:0000259" key="11">
    <source>
        <dbReference type="PROSITE" id="PS50102"/>
    </source>
</evidence>
<keyword evidence="8" id="KW-0694">RNA-binding</keyword>
<dbReference type="OrthoDB" id="60955at2759"/>
<feature type="region of interest" description="Disordered" evidence="10">
    <location>
        <begin position="182"/>
        <end position="203"/>
    </location>
</feature>
<evidence type="ECO:0000256" key="6">
    <source>
        <dbReference type="ARBA" id="ARBA00022980"/>
    </source>
</evidence>
<feature type="compositionally biased region" description="Low complexity" evidence="10">
    <location>
        <begin position="996"/>
        <end position="1010"/>
    </location>
</feature>
<evidence type="ECO:0000256" key="7">
    <source>
        <dbReference type="ARBA" id="ARBA00023274"/>
    </source>
</evidence>
<dbReference type="InterPro" id="IPR037590">
    <property type="entry name" value="WDR24"/>
</dbReference>
<dbReference type="GO" id="GO:0016239">
    <property type="term" value="P:positive regulation of macroautophagy"/>
    <property type="evidence" value="ECO:0007669"/>
    <property type="project" value="TreeGrafter"/>
</dbReference>
<dbReference type="Pfam" id="PF04758">
    <property type="entry name" value="Ribosomal_S30"/>
    <property type="match status" value="1"/>
</dbReference>
<dbReference type="InterPro" id="IPR012677">
    <property type="entry name" value="Nucleotide-bd_a/b_plait_sf"/>
</dbReference>
<dbReference type="InterPro" id="IPR006846">
    <property type="entry name" value="Ribosomal_eS30"/>
</dbReference>
<dbReference type="PROSITE" id="PS50294">
    <property type="entry name" value="WD_REPEATS_REGION"/>
    <property type="match status" value="1"/>
</dbReference>
<dbReference type="SUPFAM" id="SSF54928">
    <property type="entry name" value="RNA-binding domain, RBD"/>
    <property type="match status" value="1"/>
</dbReference>
<dbReference type="SUPFAM" id="SSF50978">
    <property type="entry name" value="WD40 repeat-like"/>
    <property type="match status" value="1"/>
</dbReference>
<feature type="region of interest" description="Disordered" evidence="10">
    <location>
        <begin position="588"/>
        <end position="637"/>
    </location>
</feature>
<dbReference type="EMBL" id="LKCN02000007">
    <property type="protein sequence ID" value="RCI12849.1"/>
    <property type="molecule type" value="Genomic_DNA"/>
</dbReference>
<accession>A0A367LEJ9</accession>
<dbReference type="GO" id="GO:0003729">
    <property type="term" value="F:mRNA binding"/>
    <property type="evidence" value="ECO:0007669"/>
    <property type="project" value="InterPro"/>
</dbReference>
<dbReference type="InterPro" id="IPR033744">
    <property type="entry name" value="RRM_RBM8"/>
</dbReference>
<dbReference type="SMART" id="SM00320">
    <property type="entry name" value="WD40"/>
    <property type="match status" value="5"/>
</dbReference>
<evidence type="ECO:0000256" key="8">
    <source>
        <dbReference type="PROSITE-ProRule" id="PRU00176"/>
    </source>
</evidence>
<feature type="compositionally biased region" description="Acidic residues" evidence="10">
    <location>
        <begin position="1021"/>
        <end position="1030"/>
    </location>
</feature>
<feature type="compositionally biased region" description="Basic and acidic residues" evidence="10">
    <location>
        <begin position="1401"/>
        <end position="1410"/>
    </location>
</feature>
<feature type="repeat" description="WD" evidence="9">
    <location>
        <begin position="401"/>
        <end position="442"/>
    </location>
</feature>
<comment type="caution">
    <text evidence="12">The sequence shown here is derived from an EMBL/GenBank/DDBJ whole genome shotgun (WGS) entry which is preliminary data.</text>
</comment>
<keyword evidence="6" id="KW-0689">Ribosomal protein</keyword>
<evidence type="ECO:0000256" key="3">
    <source>
        <dbReference type="ARBA" id="ARBA00022737"/>
    </source>
</evidence>
<dbReference type="InterPro" id="IPR019775">
    <property type="entry name" value="WD40_repeat_CS"/>
</dbReference>
<dbReference type="GO" id="GO:0005829">
    <property type="term" value="C:cytosol"/>
    <property type="evidence" value="ECO:0007669"/>
    <property type="project" value="TreeGrafter"/>
</dbReference>
<dbReference type="Pfam" id="PF00076">
    <property type="entry name" value="RRM_1"/>
    <property type="match status" value="1"/>
</dbReference>
<dbReference type="GO" id="GO:0005840">
    <property type="term" value="C:ribosome"/>
    <property type="evidence" value="ECO:0007669"/>
    <property type="project" value="UniProtKB-KW"/>
</dbReference>
<proteinExistence type="predicted"/>
<evidence type="ECO:0000256" key="1">
    <source>
        <dbReference type="ARBA" id="ARBA00022574"/>
    </source>
</evidence>
<evidence type="ECO:0000256" key="5">
    <source>
        <dbReference type="ARBA" id="ARBA00022833"/>
    </source>
</evidence>
<dbReference type="GO" id="GO:0006412">
    <property type="term" value="P:translation"/>
    <property type="evidence" value="ECO:0007669"/>
    <property type="project" value="InterPro"/>
</dbReference>
<feature type="domain" description="RRM" evidence="11">
    <location>
        <begin position="97"/>
        <end position="175"/>
    </location>
</feature>
<gene>
    <name evidence="12" type="ORF">L249_0708</name>
</gene>
<feature type="region of interest" description="Disordered" evidence="10">
    <location>
        <begin position="889"/>
        <end position="911"/>
    </location>
</feature>
<keyword evidence="5" id="KW-0862">Zinc</keyword>
<keyword evidence="2" id="KW-0479">Metal-binding</keyword>
<dbReference type="PANTHER" id="PTHR46200">
    <property type="entry name" value="GATOR COMPLEX PROTEIN WDR24"/>
    <property type="match status" value="1"/>
</dbReference>
<dbReference type="GO" id="GO:1990904">
    <property type="term" value="C:ribonucleoprotein complex"/>
    <property type="evidence" value="ECO:0007669"/>
    <property type="project" value="UniProtKB-KW"/>
</dbReference>
<dbReference type="Gene3D" id="3.30.70.330">
    <property type="match status" value="1"/>
</dbReference>
<dbReference type="CDD" id="cd12324">
    <property type="entry name" value="RRM_RBM8"/>
    <property type="match status" value="1"/>
</dbReference>
<feature type="region of interest" description="Disordered" evidence="10">
    <location>
        <begin position="55"/>
        <end position="79"/>
    </location>
</feature>
<reference evidence="12 13" key="1">
    <citation type="journal article" date="2015" name="BMC Genomics">
        <title>Insights from the genome of Ophiocordyceps polyrhachis-furcata to pathogenicity and host specificity in insect fungi.</title>
        <authorList>
            <person name="Wichadakul D."/>
            <person name="Kobmoo N."/>
            <person name="Ingsriswang S."/>
            <person name="Tangphatsornruang S."/>
            <person name="Chantasingh D."/>
            <person name="Luangsa-ard J.J."/>
            <person name="Eurwilaichitr L."/>
        </authorList>
    </citation>
    <scope>NUCLEOTIDE SEQUENCE [LARGE SCALE GENOMIC DNA]</scope>
    <source>
        <strain evidence="12 13">BCC 54312</strain>
    </source>
</reference>
<dbReference type="SMART" id="SM00360">
    <property type="entry name" value="RRM"/>
    <property type="match status" value="1"/>
</dbReference>
<dbReference type="GO" id="GO:0008270">
    <property type="term" value="F:zinc ion binding"/>
    <property type="evidence" value="ECO:0007669"/>
    <property type="project" value="UniProtKB-KW"/>
</dbReference>
<dbReference type="GO" id="GO:0061700">
    <property type="term" value="C:GATOR2 complex"/>
    <property type="evidence" value="ECO:0007669"/>
    <property type="project" value="TreeGrafter"/>
</dbReference>
<keyword evidence="3" id="KW-0677">Repeat</keyword>
<dbReference type="Proteomes" id="UP000253664">
    <property type="component" value="Unassembled WGS sequence"/>
</dbReference>
<sequence length="1410" mass="153417">MGKVHGSLARAGKVKSQTPKVEPQEKPKMPKGRALKRLKYTRRFINVVLTGGKRKNKATMSMKSQMDVDQPTSPPVRNEAEMQTRTKATAVRSIEGWIIVVTNVHEEADEEALQDKFGEFGEIKNLHLNLDRRSGYVKGYALIEYTTLEEARAAIDGAHNTKLLDETVKVDFAFLLGKGAADSPAGDLASTLAPTTPRPSKSQNAVYAAGVPIGCLDAAPDRRAAVLGGPHILKTVVLDAGFGPADGVDIRAAIASRQRASDQLSIRDVKWHGHSTIFTACAGGRIFSYDLSRLGAEPLEAVQIHEDSRQVSSLDVNPHLRTWLLSGSHDGTARVFDTLKQVQSRTGVLTFCRRFGPLRCIDPVRQVRWSPRLGHEMACCTDAGVVLKWDVRQPSKPLLRINAHEKACVAIAWHPDGVHLLSAGWDTKLHVWDLGASADKRQRPKWSIAAPAPFAAAAWRPGLWSASSQTRRVAQVAVAYDETTNRRYGSSAVHIWDLARPTMPHKEVQRFDSSPTDLLWHDQHLLWTVGQDGLFNQCDVAFSPKVLDRQSPSAMAFSPRGDVVAFLDERPRLQRPRLSVVAEFGSDTPTLSVSRSDSDDDVMGPSLTGRRRTTIGLNRPSGRSAVQLSTTPPSGGFPDDAKQVLGLEQSIAMTGMFKLRQAMASGRTPTAKPVQLYHHLSTVYFETLARELPRAPDDGRSLAQRVGDIMEHYAQAAEGVSLFRLAQTWRILAHGMARLLNRRAQRHLERRVGHFQRTQADDVKVKVTPAYDGDGEDTPRRSSMQRVGDSRLPARSLLAEEIESTSNVPTPVARPADAHEQAAGIDNGKNGDDGYQYGKRLETIAEPDNLSIGPAAHAGLRPSPSDDRSHSPMTEGYDFYDAEALTKAIDVPAPRNSSSQRRRGTADQRQGLDEQMLAGAKRPMARSTSSSDVFAKPAIVRQTSDTDRSSTASSVEFEGSKVVMTMMVPDVDGLHPLVPTTGTQAADTSSKPGPVPTTTTAPTPKYDPTPHVIETDHLPWDDDDDGEVDNEDHRRRLHPRPPKALDPVSLVKRALDFEAKRSALHASAMVLLLKPLLPKTTIDEDQARAILRQQHDRLMHMSLFVEAALLRKLCVRGWPRGLPSWGSNYAAVFAPAQQGVKAALFCSGCRKPREVDPSAGEQAVWTCERCRLVMAPCAVCRHRQAERPAHVPEELSPSSSSSSSSAGGGGGDGDGADEDIVVRLSGWWICPACSHGGHASCLALWHADVLHGTYSDGCCPLDGCGHACLPGRYRGETASARADDLARAALEATRSRDDAALQQKTTIRLITIHVGSIAIDTASRHPTQTTGPKPLYAPPMPLRQVSRAGAADVEEILEVGQRVTDVDDAEALRGAEGLDVFVEEEPAVLESPLAGGGAASREVERELASR</sequence>
<organism evidence="12 13">
    <name type="scientific">Ophiocordyceps polyrhachis-furcata BCC 54312</name>
    <dbReference type="NCBI Taxonomy" id="1330021"/>
    <lineage>
        <taxon>Eukaryota</taxon>
        <taxon>Fungi</taxon>
        <taxon>Dikarya</taxon>
        <taxon>Ascomycota</taxon>
        <taxon>Pezizomycotina</taxon>
        <taxon>Sordariomycetes</taxon>
        <taxon>Hypocreomycetidae</taxon>
        <taxon>Hypocreales</taxon>
        <taxon>Ophiocordycipitaceae</taxon>
        <taxon>Ophiocordyceps</taxon>
    </lineage>
</organism>
<dbReference type="Gene3D" id="2.130.10.10">
    <property type="entry name" value="YVTN repeat-like/Quinoprotein amine dehydrogenase"/>
    <property type="match status" value="2"/>
</dbReference>
<feature type="region of interest" description="Disordered" evidence="10">
    <location>
        <begin position="1189"/>
        <end position="1215"/>
    </location>
</feature>
<dbReference type="PROSITE" id="PS00678">
    <property type="entry name" value="WD_REPEATS_1"/>
    <property type="match status" value="1"/>
</dbReference>
<dbReference type="PANTHER" id="PTHR46200:SF1">
    <property type="entry name" value="GATOR COMPLEX PROTEIN WDR24"/>
    <property type="match status" value="1"/>
</dbReference>
<feature type="region of interest" description="Disordered" evidence="10">
    <location>
        <begin position="768"/>
        <end position="791"/>
    </location>
</feature>
<evidence type="ECO:0000313" key="12">
    <source>
        <dbReference type="EMBL" id="RCI12849.1"/>
    </source>
</evidence>
<dbReference type="GO" id="GO:0005774">
    <property type="term" value="C:vacuolar membrane"/>
    <property type="evidence" value="ECO:0007669"/>
    <property type="project" value="TreeGrafter"/>
</dbReference>
<feature type="region of interest" description="Disordered" evidence="10">
    <location>
        <begin position="980"/>
        <end position="1041"/>
    </location>
</feature>
<dbReference type="PROSITE" id="PS50102">
    <property type="entry name" value="RRM"/>
    <property type="match status" value="1"/>
</dbReference>
<dbReference type="InterPro" id="IPR035979">
    <property type="entry name" value="RBD_domain_sf"/>
</dbReference>
<evidence type="ECO:0000256" key="9">
    <source>
        <dbReference type="PROSITE-ProRule" id="PRU00221"/>
    </source>
</evidence>
<dbReference type="InterPro" id="IPR036322">
    <property type="entry name" value="WD40_repeat_dom_sf"/>
</dbReference>
<keyword evidence="4" id="KW-0863">Zinc-finger</keyword>
<evidence type="ECO:0000313" key="13">
    <source>
        <dbReference type="Proteomes" id="UP000253664"/>
    </source>
</evidence>
<dbReference type="InterPro" id="IPR001680">
    <property type="entry name" value="WD40_rpt"/>
</dbReference>
<keyword evidence="7" id="KW-0687">Ribonucleoprotein</keyword>
<feature type="region of interest" description="Disordered" evidence="10">
    <location>
        <begin position="1389"/>
        <end position="1410"/>
    </location>
</feature>
<feature type="compositionally biased region" description="Polar residues" evidence="10">
    <location>
        <begin position="980"/>
        <end position="991"/>
    </location>
</feature>
<name>A0A367LEJ9_9HYPO</name>
<dbReference type="PROSITE" id="PS50082">
    <property type="entry name" value="WD_REPEATS_2"/>
    <property type="match status" value="1"/>
</dbReference>
<dbReference type="GO" id="GO:0003735">
    <property type="term" value="F:structural constituent of ribosome"/>
    <property type="evidence" value="ECO:0007669"/>
    <property type="project" value="InterPro"/>
</dbReference>
<evidence type="ECO:0000256" key="4">
    <source>
        <dbReference type="ARBA" id="ARBA00022771"/>
    </source>
</evidence>
<protein>
    <recommendedName>
        <fullName evidence="11">RRM domain-containing protein</fullName>
    </recommendedName>
</protein>
<dbReference type="STRING" id="1330021.A0A367LEJ9"/>
<evidence type="ECO:0000256" key="2">
    <source>
        <dbReference type="ARBA" id="ARBA00022723"/>
    </source>
</evidence>
<keyword evidence="13" id="KW-1185">Reference proteome</keyword>
<evidence type="ECO:0000256" key="10">
    <source>
        <dbReference type="SAM" id="MobiDB-lite"/>
    </source>
</evidence>
<dbReference type="InterPro" id="IPR000504">
    <property type="entry name" value="RRM_dom"/>
</dbReference>
<feature type="compositionally biased region" description="Polar residues" evidence="10">
    <location>
        <begin position="624"/>
        <end position="633"/>
    </location>
</feature>
<dbReference type="InterPro" id="IPR015943">
    <property type="entry name" value="WD40/YVTN_repeat-like_dom_sf"/>
</dbReference>